<comment type="caution">
    <text evidence="1">The sequence shown here is derived from an EMBL/GenBank/DDBJ whole genome shotgun (WGS) entry which is preliminary data.</text>
</comment>
<organism evidence="1 2">
    <name type="scientific">Paenibacillus montanisoli</name>
    <dbReference type="NCBI Taxonomy" id="2081970"/>
    <lineage>
        <taxon>Bacteria</taxon>
        <taxon>Bacillati</taxon>
        <taxon>Bacillota</taxon>
        <taxon>Bacilli</taxon>
        <taxon>Bacillales</taxon>
        <taxon>Paenibacillaceae</taxon>
        <taxon>Paenibacillus</taxon>
    </lineage>
</organism>
<dbReference type="Proteomes" id="UP000249260">
    <property type="component" value="Unassembled WGS sequence"/>
</dbReference>
<proteinExistence type="predicted"/>
<sequence length="278" mass="32301">MNPFEKIFNYQVISRLENSGTFMVTSHERSWLKLMLRHPAAAAAFSAETLTKLHGILGEEQSLELELEEHFVEKARSLEKQVYHPLLRSLSRAIIGGSGLTLSYKIKNDRVHERQLGVPYKMEYSMVKREWYLLWYNLRHRSFMRTKLANISLAEPADLAPERIKQAIAFIRGQLDKRKEYAVIEVMPAYNRELSRILYAFSCFDKTVDYDEDNGVYKVNLGYLSDESEYVLSKIRFLGKRVRVAESDYLRKRMLESSGKALARYGVLLPDQDEQASS</sequence>
<reference evidence="1 2" key="1">
    <citation type="submission" date="2018-06" db="EMBL/GenBank/DDBJ databases">
        <title>Paenibacillus montanisoli sp. nov., isolated from mountain area soil.</title>
        <authorList>
            <person name="Wu M."/>
        </authorList>
    </citation>
    <scope>NUCLEOTIDE SEQUENCE [LARGE SCALE GENOMIC DNA]</scope>
    <source>
        <strain evidence="1 2">RA17</strain>
    </source>
</reference>
<keyword evidence="2" id="KW-1185">Reference proteome</keyword>
<name>A0A328U4K5_9BACL</name>
<dbReference type="OrthoDB" id="2858389at2"/>
<dbReference type="PROSITE" id="PS52050">
    <property type="entry name" value="WYL"/>
    <property type="match status" value="1"/>
</dbReference>
<evidence type="ECO:0000313" key="2">
    <source>
        <dbReference type="Proteomes" id="UP000249260"/>
    </source>
</evidence>
<protein>
    <submittedName>
        <fullName evidence="1">WYL domain-containing protein</fullName>
    </submittedName>
</protein>
<dbReference type="AlphaFoldDB" id="A0A328U4K5"/>
<evidence type="ECO:0000313" key="1">
    <source>
        <dbReference type="EMBL" id="RAP74934.1"/>
    </source>
</evidence>
<dbReference type="EMBL" id="QLUW01000003">
    <property type="protein sequence ID" value="RAP74934.1"/>
    <property type="molecule type" value="Genomic_DNA"/>
</dbReference>
<dbReference type="RefSeq" id="WP_112883198.1">
    <property type="nucleotide sequence ID" value="NZ_QLUW01000003.1"/>
</dbReference>
<accession>A0A328U4K5</accession>
<gene>
    <name evidence="1" type="ORF">DL346_16165</name>
</gene>